<dbReference type="InterPro" id="IPR053728">
    <property type="entry name" value="Alginate_Permeability_Chnl"/>
</dbReference>
<evidence type="ECO:0000259" key="2">
    <source>
        <dbReference type="Pfam" id="PF13372"/>
    </source>
</evidence>
<feature type="signal peptide" evidence="1">
    <location>
        <begin position="1"/>
        <end position="33"/>
    </location>
</feature>
<dbReference type="Proteomes" id="UP001162881">
    <property type="component" value="Unassembled WGS sequence"/>
</dbReference>
<dbReference type="Pfam" id="PF13372">
    <property type="entry name" value="Alginate_exp"/>
    <property type="match status" value="1"/>
</dbReference>
<gene>
    <name evidence="3" type="ORF">MTR62_12675</name>
</gene>
<reference evidence="3" key="1">
    <citation type="submission" date="2022-03" db="EMBL/GenBank/DDBJ databases">
        <title>Identification of a novel bacterium isolated from mangrove sediments.</title>
        <authorList>
            <person name="Pan X."/>
        </authorList>
    </citation>
    <scope>NUCLEOTIDE SEQUENCE</scope>
    <source>
        <strain evidence="3">B1949</strain>
    </source>
</reference>
<keyword evidence="1" id="KW-0732">Signal</keyword>
<feature type="chain" id="PRO_5046191011" evidence="1">
    <location>
        <begin position="34"/>
        <end position="454"/>
    </location>
</feature>
<keyword evidence="4" id="KW-1185">Reference proteome</keyword>
<dbReference type="SUPFAM" id="SSF56935">
    <property type="entry name" value="Porins"/>
    <property type="match status" value="1"/>
</dbReference>
<name>A0ABT0BFI1_9SPHN</name>
<organism evidence="3 4">
    <name type="scientific">Novosphingobium organovorum</name>
    <dbReference type="NCBI Taxonomy" id="2930092"/>
    <lineage>
        <taxon>Bacteria</taxon>
        <taxon>Pseudomonadati</taxon>
        <taxon>Pseudomonadota</taxon>
        <taxon>Alphaproteobacteria</taxon>
        <taxon>Sphingomonadales</taxon>
        <taxon>Sphingomonadaceae</taxon>
        <taxon>Novosphingobium</taxon>
    </lineage>
</organism>
<comment type="caution">
    <text evidence="3">The sequence shown here is derived from an EMBL/GenBank/DDBJ whole genome shotgun (WGS) entry which is preliminary data.</text>
</comment>
<evidence type="ECO:0000313" key="3">
    <source>
        <dbReference type="EMBL" id="MCJ2183539.1"/>
    </source>
</evidence>
<dbReference type="InterPro" id="IPR025388">
    <property type="entry name" value="Alginate_export_dom"/>
</dbReference>
<evidence type="ECO:0000256" key="1">
    <source>
        <dbReference type="SAM" id="SignalP"/>
    </source>
</evidence>
<sequence>MSRKQGKRADRRGAALLGFMAGALAIPAGTARAEDATSSRWDVTASVRARYETFDGGYRPGGRESDDALSLRSSLAIGYRGDGFEAGFELRDSRAYAIDESTPLGSGDIDALEIAQAWVRLPLGDSARLTAGRMLLNIGSKRLVGDPGFRNAANAFTGVRIDWKSAGADPLAVTAFYTLPDIRRPDDKQELADNHFRFDVERLELRFWGVHAARAVGGVDGELYVLGLDEDDYRGTATRNRHLVTLGARLRGTPAPALSYELEGMAQLGTIRTSSAPDAARVPVRAWSTHAEIGYRFADGWKPQLTLFADLASGDKAGTRAYERFDLLYGPRRGDWGPAALFGPLGRSNITSAGVRLNAAPSKRLDGFVEWRRMGLMSATDAFAFTRVVDREGLSGRDAGSQFQALVRYWVLPRRLQLELAAAVLDKGPFLRNAPNAPDAGDTHYGYVSLLYTL</sequence>
<feature type="domain" description="Alginate export" evidence="2">
    <location>
        <begin position="42"/>
        <end position="436"/>
    </location>
</feature>
<dbReference type="RefSeq" id="WP_244021440.1">
    <property type="nucleotide sequence ID" value="NZ_JALHLF010000050.1"/>
</dbReference>
<dbReference type="EMBL" id="JALHLF010000050">
    <property type="protein sequence ID" value="MCJ2183539.1"/>
    <property type="molecule type" value="Genomic_DNA"/>
</dbReference>
<protein>
    <submittedName>
        <fullName evidence="3">Alginate export family protein</fullName>
    </submittedName>
</protein>
<accession>A0ABT0BFI1</accession>
<proteinExistence type="predicted"/>
<evidence type="ECO:0000313" key="4">
    <source>
        <dbReference type="Proteomes" id="UP001162881"/>
    </source>
</evidence>
<dbReference type="Gene3D" id="2.40.160.100">
    <property type="match status" value="1"/>
</dbReference>